<keyword evidence="3" id="KW-1185">Reference proteome</keyword>
<protein>
    <recommendedName>
        <fullName evidence="1">F-box domain-containing protein</fullName>
    </recommendedName>
</protein>
<dbReference type="AlphaFoldDB" id="A0AAN8YLF1"/>
<feature type="domain" description="F-box" evidence="1">
    <location>
        <begin position="13"/>
        <end position="70"/>
    </location>
</feature>
<proteinExistence type="predicted"/>
<name>A0AAN8YLF1_SOLBU</name>
<accession>A0AAN8YLF1</accession>
<dbReference type="EMBL" id="JBANQN010000002">
    <property type="protein sequence ID" value="KAK6798204.1"/>
    <property type="molecule type" value="Genomic_DNA"/>
</dbReference>
<organism evidence="2 3">
    <name type="scientific">Solanum bulbocastanum</name>
    <name type="common">Wild potato</name>
    <dbReference type="NCBI Taxonomy" id="147425"/>
    <lineage>
        <taxon>Eukaryota</taxon>
        <taxon>Viridiplantae</taxon>
        <taxon>Streptophyta</taxon>
        <taxon>Embryophyta</taxon>
        <taxon>Tracheophyta</taxon>
        <taxon>Spermatophyta</taxon>
        <taxon>Magnoliopsida</taxon>
        <taxon>eudicotyledons</taxon>
        <taxon>Gunneridae</taxon>
        <taxon>Pentapetalae</taxon>
        <taxon>asterids</taxon>
        <taxon>lamiids</taxon>
        <taxon>Solanales</taxon>
        <taxon>Solanaceae</taxon>
        <taxon>Solanoideae</taxon>
        <taxon>Solaneae</taxon>
        <taxon>Solanum</taxon>
    </lineage>
</organism>
<evidence type="ECO:0000313" key="3">
    <source>
        <dbReference type="Proteomes" id="UP001371456"/>
    </source>
</evidence>
<comment type="caution">
    <text evidence="2">The sequence shown here is derived from an EMBL/GenBank/DDBJ whole genome shotgun (WGS) entry which is preliminary data.</text>
</comment>
<evidence type="ECO:0000259" key="1">
    <source>
        <dbReference type="PROSITE" id="PS50181"/>
    </source>
</evidence>
<sequence length="133" mass="15400">MADQNNNEGEDYTVINCNLPKDAVERILIGLPVRSLLQFKSVCKSWYNFSKSRLTSPKGEVQKRRHWKQFQKEMIATIWGTVIYHAWTARNWQIFRGTLVYTDAATVQIKKEVIERLDLLKGSKKASKCHSIG</sequence>
<dbReference type="InterPro" id="IPR036047">
    <property type="entry name" value="F-box-like_dom_sf"/>
</dbReference>
<dbReference type="Proteomes" id="UP001371456">
    <property type="component" value="Unassembled WGS sequence"/>
</dbReference>
<dbReference type="CDD" id="cd22157">
    <property type="entry name" value="F-box_AtFBW1-like"/>
    <property type="match status" value="1"/>
</dbReference>
<dbReference type="PROSITE" id="PS50181">
    <property type="entry name" value="FBOX"/>
    <property type="match status" value="1"/>
</dbReference>
<reference evidence="2 3" key="1">
    <citation type="submission" date="2024-02" db="EMBL/GenBank/DDBJ databases">
        <title>de novo genome assembly of Solanum bulbocastanum strain 11H21.</title>
        <authorList>
            <person name="Hosaka A.J."/>
        </authorList>
    </citation>
    <scope>NUCLEOTIDE SEQUENCE [LARGE SCALE GENOMIC DNA]</scope>
    <source>
        <tissue evidence="2">Young leaves</tissue>
    </source>
</reference>
<evidence type="ECO:0000313" key="2">
    <source>
        <dbReference type="EMBL" id="KAK6798204.1"/>
    </source>
</evidence>
<dbReference type="Gene3D" id="1.20.1280.50">
    <property type="match status" value="1"/>
</dbReference>
<gene>
    <name evidence="2" type="ORF">RDI58_005906</name>
</gene>
<dbReference type="InterPro" id="IPR001810">
    <property type="entry name" value="F-box_dom"/>
</dbReference>
<dbReference type="SUPFAM" id="SSF81383">
    <property type="entry name" value="F-box domain"/>
    <property type="match status" value="1"/>
</dbReference>
<dbReference type="Pfam" id="PF00646">
    <property type="entry name" value="F-box"/>
    <property type="match status" value="1"/>
</dbReference>